<keyword evidence="2" id="KW-1185">Reference proteome</keyword>
<protein>
    <submittedName>
        <fullName evidence="1">Uncharacterized protein</fullName>
    </submittedName>
</protein>
<evidence type="ECO:0000313" key="2">
    <source>
        <dbReference type="Proteomes" id="UP000216752"/>
    </source>
</evidence>
<organism evidence="1 2">
    <name type="scientific">Sporomusa silvacetica DSM 10669</name>
    <dbReference type="NCBI Taxonomy" id="1123289"/>
    <lineage>
        <taxon>Bacteria</taxon>
        <taxon>Bacillati</taxon>
        <taxon>Bacillota</taxon>
        <taxon>Negativicutes</taxon>
        <taxon>Selenomonadales</taxon>
        <taxon>Sporomusaceae</taxon>
        <taxon>Sporomusa</taxon>
    </lineage>
</organism>
<accession>A0ABZ3IRJ9</accession>
<gene>
    <name evidence="1" type="ORF">SPSIL_045350</name>
</gene>
<dbReference type="EMBL" id="CP155573">
    <property type="protein sequence ID" value="XFO68312.1"/>
    <property type="molecule type" value="Genomic_DNA"/>
</dbReference>
<sequence length="60" mass="6909">MSKNLIRIAISHVLPIKQDDGKVARSPPEKTACMANVAWTVPDWYDWKRALKLLKAKEYL</sequence>
<proteinExistence type="predicted"/>
<evidence type="ECO:0000313" key="1">
    <source>
        <dbReference type="EMBL" id="XFO68312.1"/>
    </source>
</evidence>
<name>A0ABZ3IRJ9_9FIRM</name>
<dbReference type="RefSeq" id="WP_094604094.1">
    <property type="nucleotide sequence ID" value="NZ_CP155573.1"/>
</dbReference>
<dbReference type="Proteomes" id="UP000216752">
    <property type="component" value="Chromosome"/>
</dbReference>
<reference evidence="1" key="1">
    <citation type="submission" date="2024-05" db="EMBL/GenBank/DDBJ databases">
        <title>Isolation and characterization of Sporomusa carbonis sp. nov., a carboxydotrophic hydrogenogen in the genus of Sporomusa isolated from a charcoal burning pile.</title>
        <authorList>
            <person name="Boeer T."/>
            <person name="Rosenbaum F."/>
            <person name="Eysell L."/>
            <person name="Mueller V."/>
            <person name="Daniel R."/>
            <person name="Poehlein A."/>
        </authorList>
    </citation>
    <scope>NUCLEOTIDE SEQUENCE [LARGE SCALE GENOMIC DNA]</scope>
    <source>
        <strain evidence="1">DSM 10669</strain>
    </source>
</reference>